<dbReference type="Proteomes" id="UP000247005">
    <property type="component" value="Unassembled WGS sequence"/>
</dbReference>
<evidence type="ECO:0000313" key="3">
    <source>
        <dbReference type="Proteomes" id="UP000237073"/>
    </source>
</evidence>
<dbReference type="EMBL" id="PQGD01000011">
    <property type="protein sequence ID" value="POP48155.1"/>
    <property type="molecule type" value="Genomic_DNA"/>
</dbReference>
<dbReference type="OrthoDB" id="7888976at2"/>
<dbReference type="AlphaFoldDB" id="A0A2P5GNK5"/>
<evidence type="ECO:0000313" key="2">
    <source>
        <dbReference type="EMBL" id="POP48155.1"/>
    </source>
</evidence>
<organism evidence="2 4">
    <name type="scientific">Superficieibacter electus</name>
    <dbReference type="NCBI Taxonomy" id="2022662"/>
    <lineage>
        <taxon>Bacteria</taxon>
        <taxon>Pseudomonadati</taxon>
        <taxon>Pseudomonadota</taxon>
        <taxon>Gammaproteobacteria</taxon>
        <taxon>Enterobacterales</taxon>
        <taxon>Enterobacteriaceae</taxon>
        <taxon>Superficieibacter</taxon>
    </lineage>
</organism>
<sequence length="577" mass="65624">MFTLLENARSNTVGKILAGTEFKLLLLEHGWEGLPVSFIRTVAKSADAPLKSLMQIIGRLSLKEQDDVMRNGRNTFAQMAILWPELFDALQIWQCENQQQAFDKLSALQNVPQHWTPLDSPENKWAFVYFCGSPSVEGRFIEQLSKNTTDNSLLIHTLCRHPSPQVRHTLLVYCQLIRDDLLFLLDDADAGVRSLLPMHLTEDSVILERLSRDEEELVRSAVAEFTPDENLQRRLAEDASPLVALRLLHNKTLSDNVLERLTRHPCALQPTDPRNNFHARRHEENKAELASRLRQLINPTPESCDRLRDDRIFEMNCLLIHHPRVPETFLQTVATSSYKNLKRELVVRDVLPQQVIDTLFQDEDSEIVNALRRQCMSKGIPCELDFAALANSSDKDEVYLAAQHPQCPADLLEHIYLKGDFKVRSFVIWNVGAPLSLLERCLEEYRDTSDINLQFFVLGGLASAPNSSEEILLTLADHPNQSVRWSLSDRTQFFPALLEKLIHDKKADVRAWLAQNPACPESALVALAGDKSVKVRRRLAKNPNVPLSVLEALANDGDARTARICKRHYNVRLKAQK</sequence>
<dbReference type="InterPro" id="IPR016024">
    <property type="entry name" value="ARM-type_fold"/>
</dbReference>
<name>A0A2P5GNK5_9ENTR</name>
<evidence type="ECO:0000313" key="1">
    <source>
        <dbReference type="EMBL" id="POP43983.1"/>
    </source>
</evidence>
<evidence type="ECO:0000313" key="4">
    <source>
        <dbReference type="Proteomes" id="UP000247005"/>
    </source>
</evidence>
<keyword evidence="3" id="KW-1185">Reference proteome</keyword>
<proteinExistence type="predicted"/>
<dbReference type="Gene3D" id="1.25.10.10">
    <property type="entry name" value="Leucine-rich Repeat Variant"/>
    <property type="match status" value="3"/>
</dbReference>
<protein>
    <submittedName>
        <fullName evidence="2">Uncharacterized protein</fullName>
    </submittedName>
</protein>
<dbReference type="RefSeq" id="WP_103676587.1">
    <property type="nucleotide sequence ID" value="NZ_PQGD01000011.1"/>
</dbReference>
<accession>A0A2P5GNK5</accession>
<dbReference type="InterPro" id="IPR011989">
    <property type="entry name" value="ARM-like"/>
</dbReference>
<dbReference type="SUPFAM" id="SSF48371">
    <property type="entry name" value="ARM repeat"/>
    <property type="match status" value="2"/>
</dbReference>
<dbReference type="Proteomes" id="UP000237073">
    <property type="component" value="Unassembled WGS sequence"/>
</dbReference>
<dbReference type="EMBL" id="PQGE01000011">
    <property type="protein sequence ID" value="POP43983.1"/>
    <property type="molecule type" value="Genomic_DNA"/>
</dbReference>
<gene>
    <name evidence="2" type="ORF">CHU32_15080</name>
    <name evidence="1" type="ORF">CHU33_13390</name>
</gene>
<reference evidence="3 4" key="1">
    <citation type="submission" date="2018-01" db="EMBL/GenBank/DDBJ databases">
        <title>Superficieibacter electus gen. nov., sp. nov., an extended-spectrum beta-lactamase possessing member of the Enterobacteriaceae family, isolated from intensive care unit surfaces.</title>
        <authorList>
            <person name="Potter R.F."/>
            <person name="D'Souza A.W."/>
        </authorList>
    </citation>
    <scope>NUCLEOTIDE SEQUENCE [LARGE SCALE GENOMIC DNA]</scope>
    <source>
        <strain evidence="2 4">BP-1</strain>
        <strain evidence="1 3">BP-2</strain>
    </source>
</reference>
<comment type="caution">
    <text evidence="2">The sequence shown here is derived from an EMBL/GenBank/DDBJ whole genome shotgun (WGS) entry which is preliminary data.</text>
</comment>